<feature type="domain" description="Tr-type G" evidence="13">
    <location>
        <begin position="343"/>
        <end position="513"/>
    </location>
</feature>
<dbReference type="InterPro" id="IPR000795">
    <property type="entry name" value="T_Tr_GTP-bd_dom"/>
</dbReference>
<evidence type="ECO:0000313" key="14">
    <source>
        <dbReference type="EMBL" id="MBI5170419.1"/>
    </source>
</evidence>
<accession>A0A933SDK1</accession>
<comment type="function">
    <text evidence="9 10">One of the essential components for the initiation of protein synthesis. Protects formylmethionyl-tRNA from spontaneous hydrolysis and promotes its binding to the 30S ribosomal subunits. Also involved in the hydrolysis of GTP during the formation of the 70S ribosomal complex.</text>
</comment>
<evidence type="ECO:0000256" key="11">
    <source>
        <dbReference type="RuleBase" id="RU000645"/>
    </source>
</evidence>
<dbReference type="InterPro" id="IPR015760">
    <property type="entry name" value="TIF_IF2"/>
</dbReference>
<dbReference type="NCBIfam" id="TIGR00231">
    <property type="entry name" value="small_GTP"/>
    <property type="match status" value="1"/>
</dbReference>
<dbReference type="Pfam" id="PF00009">
    <property type="entry name" value="GTP_EFTU"/>
    <property type="match status" value="1"/>
</dbReference>
<dbReference type="HAMAP" id="MF_00100_B">
    <property type="entry name" value="IF_2_B"/>
    <property type="match status" value="1"/>
</dbReference>
<dbReference type="Pfam" id="PF04760">
    <property type="entry name" value="IF2_N"/>
    <property type="match status" value="1"/>
</dbReference>
<gene>
    <name evidence="9 14" type="primary">infB</name>
    <name evidence="14" type="ORF">HZA61_13095</name>
</gene>
<proteinExistence type="inferred from homology"/>
<evidence type="ECO:0000256" key="10">
    <source>
        <dbReference type="RuleBase" id="RU000644"/>
    </source>
</evidence>
<dbReference type="Pfam" id="PF03144">
    <property type="entry name" value="GTP_EFTU_D2"/>
    <property type="match status" value="1"/>
</dbReference>
<feature type="compositionally biased region" description="Gly residues" evidence="12">
    <location>
        <begin position="121"/>
        <end position="194"/>
    </location>
</feature>
<feature type="compositionally biased region" description="Low complexity" evidence="12">
    <location>
        <begin position="195"/>
        <end position="206"/>
    </location>
</feature>
<dbReference type="GO" id="GO:0003743">
    <property type="term" value="F:translation initiation factor activity"/>
    <property type="evidence" value="ECO:0007669"/>
    <property type="project" value="UniProtKB-UniRule"/>
</dbReference>
<dbReference type="PROSITE" id="PS01176">
    <property type="entry name" value="IF2"/>
    <property type="match status" value="1"/>
</dbReference>
<keyword evidence="5 9" id="KW-0396">Initiation factor</keyword>
<dbReference type="GO" id="GO:0005737">
    <property type="term" value="C:cytoplasm"/>
    <property type="evidence" value="ECO:0007669"/>
    <property type="project" value="UniProtKB-SubCell"/>
</dbReference>
<dbReference type="InterPro" id="IPR004161">
    <property type="entry name" value="EFTu-like_2"/>
</dbReference>
<dbReference type="SUPFAM" id="SSF52156">
    <property type="entry name" value="Initiation factor IF2/eIF5b, domain 3"/>
    <property type="match status" value="1"/>
</dbReference>
<dbReference type="Gene3D" id="2.40.30.10">
    <property type="entry name" value="Translation factors"/>
    <property type="match status" value="2"/>
</dbReference>
<comment type="subcellular location">
    <subcellularLocation>
        <location evidence="1 9 11">Cytoplasm</location>
    </subcellularLocation>
</comment>
<dbReference type="Proteomes" id="UP000696931">
    <property type="component" value="Unassembled WGS sequence"/>
</dbReference>
<dbReference type="NCBIfam" id="TIGR00487">
    <property type="entry name" value="IF-2"/>
    <property type="match status" value="1"/>
</dbReference>
<dbReference type="CDD" id="cd03702">
    <property type="entry name" value="IF2_mtIF2_II"/>
    <property type="match status" value="1"/>
</dbReference>
<evidence type="ECO:0000256" key="5">
    <source>
        <dbReference type="ARBA" id="ARBA00022540"/>
    </source>
</evidence>
<comment type="similarity">
    <text evidence="2 9 10">Belongs to the TRAFAC class translation factor GTPase superfamily. Classic translation factor GTPase family. IF-2 subfamily.</text>
</comment>
<dbReference type="FunFam" id="2.40.30.10:FF:000008">
    <property type="entry name" value="Translation initiation factor IF-2"/>
    <property type="match status" value="1"/>
</dbReference>
<sequence>MSSEVIIQISRKLGVEVKNHMSTLPVEMVDKVRAEMATEKAAAREEVVQQKEKEEQRARDDRARAASAPPPAQHVQNPALPYNRPPGAGSAVVYRPPQPVVPTGAPRATTPPPSRPPHRQGGPGGPGGPGGGRPTFGPGGGRPSFGGPGGRPGGSGGGAGRPAGGGGYAGRGGPGGGGGGGGFSSPGGAGGGAPSAGAGAASGAGAQNRRRDRKKKKNWVDEKQAAESVRKTLASLDTAGGKRKHRRRDEDGSEITTDEPKVLKAAEFITVAELANMMDVKPQEVIMTCMRMGLMATLNKRLDKDSMMAVADEFGFTVEIVSEFAEDEEAAAAEVIPAERLRPRAPVVTVMGHVDHGKTSLLDYVRKTNVIAGEAGGITQHIGAYDVTLPDGRKICFLDTPGHEAFTAMRARGAQVTDVVVLVVAADDRVMPQTIEAIDHAKAANVPIVVAINKCDLPAADPQRIKTELAGHGVVVEEFGGKYVAVEISAKKGNGMDKLLDMILLSTELLELKADPDRRARGVVLEARVEQGRGVVASVLVQSGTLSIGDPFVAGQNFGRVRAMFNERMQPVKSAPPSTPVEVLGWNTTPGAGDLFVSLEDEREAREIATKRAALHREHEFRSTKAVSLVDFHSQMSQGGPNELKMLIKGDVDGSVEALAESLQKLGTAEVAVRVIRQAVGQITESDVLLAAASDAIIVGFHVRPDAKARELAEREKVEIRLYDIIYKAVEDVKQALEGMLKPELKEVILGVAEVRQVFRLSKGSVVAGCMVSTGKISRNEQVRLVRAGETVFTGKVDMLKRFKDDVREVLQGFECGITLNGHNDIQEGDRLESFTVQELARTL</sequence>
<evidence type="ECO:0000256" key="3">
    <source>
        <dbReference type="ARBA" id="ARBA00020675"/>
    </source>
</evidence>
<feature type="binding site" evidence="9">
    <location>
        <begin position="399"/>
        <end position="403"/>
    </location>
    <ligand>
        <name>GTP</name>
        <dbReference type="ChEBI" id="CHEBI:37565"/>
    </ligand>
</feature>
<dbReference type="Pfam" id="PF11987">
    <property type="entry name" value="IF-2"/>
    <property type="match status" value="1"/>
</dbReference>
<dbReference type="Gene3D" id="3.40.50.10050">
    <property type="entry name" value="Translation initiation factor IF- 2, domain 3"/>
    <property type="match status" value="1"/>
</dbReference>
<dbReference type="SUPFAM" id="SSF50447">
    <property type="entry name" value="Translation proteins"/>
    <property type="match status" value="2"/>
</dbReference>
<dbReference type="FunFam" id="3.40.50.10050:FF:000001">
    <property type="entry name" value="Translation initiation factor IF-2"/>
    <property type="match status" value="1"/>
</dbReference>
<dbReference type="Gene3D" id="1.10.10.2480">
    <property type="match status" value="1"/>
</dbReference>
<dbReference type="GO" id="GO:0003924">
    <property type="term" value="F:GTPase activity"/>
    <property type="evidence" value="ECO:0007669"/>
    <property type="project" value="UniProtKB-UniRule"/>
</dbReference>
<dbReference type="InterPro" id="IPR053905">
    <property type="entry name" value="EF-G-like_DII"/>
</dbReference>
<comment type="caution">
    <text evidence="9">Lacks conserved residue(s) required for the propagation of feature annotation.</text>
</comment>
<keyword evidence="4 9" id="KW-0963">Cytoplasm</keyword>
<dbReference type="Gene3D" id="3.40.50.300">
    <property type="entry name" value="P-loop containing nucleotide triphosphate hydrolases"/>
    <property type="match status" value="1"/>
</dbReference>
<dbReference type="InterPro" id="IPR000178">
    <property type="entry name" value="TF_IF2_bacterial-like"/>
</dbReference>
<evidence type="ECO:0000256" key="7">
    <source>
        <dbReference type="ARBA" id="ARBA00022917"/>
    </source>
</evidence>
<name>A0A933SDK1_UNCEI</name>
<reference evidence="14" key="1">
    <citation type="submission" date="2020-07" db="EMBL/GenBank/DDBJ databases">
        <title>Huge and variable diversity of episymbiotic CPR bacteria and DPANN archaea in groundwater ecosystems.</title>
        <authorList>
            <person name="He C.Y."/>
            <person name="Keren R."/>
            <person name="Whittaker M."/>
            <person name="Farag I.F."/>
            <person name="Doudna J."/>
            <person name="Cate J.H.D."/>
            <person name="Banfield J.F."/>
        </authorList>
    </citation>
    <scope>NUCLEOTIDE SEQUENCE</scope>
    <source>
        <strain evidence="14">NC_groundwater_1813_Pr3_B-0.1um_71_17</strain>
    </source>
</reference>
<dbReference type="FunFam" id="3.40.50.300:FF:000019">
    <property type="entry name" value="Translation initiation factor IF-2"/>
    <property type="match status" value="1"/>
</dbReference>
<evidence type="ECO:0000256" key="6">
    <source>
        <dbReference type="ARBA" id="ARBA00022741"/>
    </source>
</evidence>
<feature type="binding site" evidence="9">
    <location>
        <begin position="352"/>
        <end position="359"/>
    </location>
    <ligand>
        <name>GTP</name>
        <dbReference type="ChEBI" id="CHEBI:37565"/>
    </ligand>
</feature>
<protein>
    <recommendedName>
        <fullName evidence="3 9">Translation initiation factor IF-2</fullName>
    </recommendedName>
</protein>
<dbReference type="PANTHER" id="PTHR43381">
    <property type="entry name" value="TRANSLATION INITIATION FACTOR IF-2-RELATED"/>
    <property type="match status" value="1"/>
</dbReference>
<dbReference type="InterPro" id="IPR044145">
    <property type="entry name" value="IF2_II"/>
</dbReference>
<comment type="caution">
    <text evidence="14">The sequence shown here is derived from an EMBL/GenBank/DDBJ whole genome shotgun (WGS) entry which is preliminary data.</text>
</comment>
<dbReference type="InterPro" id="IPR036925">
    <property type="entry name" value="TIF_IF2_dom3_sf"/>
</dbReference>
<feature type="compositionally biased region" description="Basic and acidic residues" evidence="12">
    <location>
        <begin position="37"/>
        <end position="64"/>
    </location>
</feature>
<dbReference type="Pfam" id="PF22042">
    <property type="entry name" value="EF-G_D2"/>
    <property type="match status" value="1"/>
</dbReference>
<dbReference type="PROSITE" id="PS51722">
    <property type="entry name" value="G_TR_2"/>
    <property type="match status" value="1"/>
</dbReference>
<evidence type="ECO:0000256" key="8">
    <source>
        <dbReference type="ARBA" id="ARBA00023134"/>
    </source>
</evidence>
<dbReference type="InterPro" id="IPR023115">
    <property type="entry name" value="TIF_IF2_dom3"/>
</dbReference>
<feature type="region of interest" description="Disordered" evidence="12">
    <location>
        <begin position="37"/>
        <end position="258"/>
    </location>
</feature>
<organism evidence="14 15">
    <name type="scientific">Eiseniibacteriota bacterium</name>
    <dbReference type="NCBI Taxonomy" id="2212470"/>
    <lineage>
        <taxon>Bacteria</taxon>
        <taxon>Candidatus Eiseniibacteriota</taxon>
    </lineage>
</organism>
<evidence type="ECO:0000313" key="15">
    <source>
        <dbReference type="Proteomes" id="UP000696931"/>
    </source>
</evidence>
<keyword evidence="8 9" id="KW-0342">GTP-binding</keyword>
<keyword evidence="7 9" id="KW-0648">Protein biosynthesis</keyword>
<dbReference type="EMBL" id="JACRIW010000092">
    <property type="protein sequence ID" value="MBI5170419.1"/>
    <property type="molecule type" value="Genomic_DNA"/>
</dbReference>
<evidence type="ECO:0000259" key="13">
    <source>
        <dbReference type="PROSITE" id="PS51722"/>
    </source>
</evidence>
<dbReference type="FunFam" id="2.40.30.10:FF:000007">
    <property type="entry name" value="Translation initiation factor IF-2"/>
    <property type="match status" value="1"/>
</dbReference>
<dbReference type="GO" id="GO:0005525">
    <property type="term" value="F:GTP binding"/>
    <property type="evidence" value="ECO:0007669"/>
    <property type="project" value="UniProtKB-KW"/>
</dbReference>
<feature type="compositionally biased region" description="Basic and acidic residues" evidence="12">
    <location>
        <begin position="218"/>
        <end position="230"/>
    </location>
</feature>
<dbReference type="InterPro" id="IPR005225">
    <property type="entry name" value="Small_GTP-bd"/>
</dbReference>
<dbReference type="InterPro" id="IPR009000">
    <property type="entry name" value="Transl_B-barrel_sf"/>
</dbReference>
<dbReference type="CDD" id="cd01887">
    <property type="entry name" value="IF2_eIF5B"/>
    <property type="match status" value="1"/>
</dbReference>
<evidence type="ECO:0000256" key="12">
    <source>
        <dbReference type="SAM" id="MobiDB-lite"/>
    </source>
</evidence>
<dbReference type="PANTHER" id="PTHR43381:SF5">
    <property type="entry name" value="TR-TYPE G DOMAIN-CONTAINING PROTEIN"/>
    <property type="match status" value="1"/>
</dbReference>
<keyword evidence="6 9" id="KW-0547">Nucleotide-binding</keyword>
<dbReference type="AlphaFoldDB" id="A0A933SDK1"/>
<feature type="compositionally biased region" description="Basic residues" evidence="12">
    <location>
        <begin position="208"/>
        <end position="217"/>
    </location>
</feature>
<feature type="binding site" evidence="9">
    <location>
        <begin position="453"/>
        <end position="456"/>
    </location>
    <ligand>
        <name>GTP</name>
        <dbReference type="ChEBI" id="CHEBI:37565"/>
    </ligand>
</feature>
<evidence type="ECO:0000256" key="2">
    <source>
        <dbReference type="ARBA" id="ARBA00007733"/>
    </source>
</evidence>
<evidence type="ECO:0000256" key="1">
    <source>
        <dbReference type="ARBA" id="ARBA00004496"/>
    </source>
</evidence>
<dbReference type="CDD" id="cd03692">
    <property type="entry name" value="mtIF2_IVc"/>
    <property type="match status" value="1"/>
</dbReference>
<evidence type="ECO:0000256" key="4">
    <source>
        <dbReference type="ARBA" id="ARBA00022490"/>
    </source>
</evidence>
<dbReference type="InterPro" id="IPR027417">
    <property type="entry name" value="P-loop_NTPase"/>
</dbReference>
<dbReference type="InterPro" id="IPR006847">
    <property type="entry name" value="IF2_N"/>
</dbReference>
<evidence type="ECO:0000256" key="9">
    <source>
        <dbReference type="HAMAP-Rule" id="MF_00100"/>
    </source>
</evidence>
<dbReference type="SUPFAM" id="SSF52540">
    <property type="entry name" value="P-loop containing nucleoside triphosphate hydrolases"/>
    <property type="match status" value="1"/>
</dbReference>